<dbReference type="Gene3D" id="3.40.50.300">
    <property type="entry name" value="P-loop containing nucleotide triphosphate hydrolases"/>
    <property type="match status" value="1"/>
</dbReference>
<dbReference type="SUPFAM" id="SSF52540">
    <property type="entry name" value="P-loop containing nucleoside triphosphate hydrolases"/>
    <property type="match status" value="1"/>
</dbReference>
<gene>
    <name evidence="1" type="ORF">COO91_00913</name>
</gene>
<proteinExistence type="predicted"/>
<dbReference type="InterPro" id="IPR027417">
    <property type="entry name" value="P-loop_NTPase"/>
</dbReference>
<dbReference type="KEGG" id="nfl:COO91_00913"/>
<dbReference type="RefSeq" id="WP_100897451.1">
    <property type="nucleotide sequence ID" value="NZ_CAWNNC010000001.1"/>
</dbReference>
<dbReference type="EMBL" id="CP024785">
    <property type="protein sequence ID" value="AUB35059.1"/>
    <property type="molecule type" value="Genomic_DNA"/>
</dbReference>
<dbReference type="OrthoDB" id="484534at2"/>
<dbReference type="AlphaFoldDB" id="A0A2K8SHY6"/>
<organism evidence="1 2">
    <name type="scientific">Nostoc flagelliforme CCNUN1</name>
    <dbReference type="NCBI Taxonomy" id="2038116"/>
    <lineage>
        <taxon>Bacteria</taxon>
        <taxon>Bacillati</taxon>
        <taxon>Cyanobacteriota</taxon>
        <taxon>Cyanophyceae</taxon>
        <taxon>Nostocales</taxon>
        <taxon>Nostocaceae</taxon>
        <taxon>Nostoc</taxon>
    </lineage>
</organism>
<name>A0A2K8SHY6_9NOSO</name>
<keyword evidence="2" id="KW-1185">Reference proteome</keyword>
<evidence type="ECO:0000313" key="1">
    <source>
        <dbReference type="EMBL" id="AUB35059.1"/>
    </source>
</evidence>
<accession>A0A2K8SHY6</accession>
<dbReference type="Proteomes" id="UP000232003">
    <property type="component" value="Chromosome"/>
</dbReference>
<sequence>MLRYKDYRQLIDRVNAGKNINLWGKPNIGKTLTVKNCLLKDINLESVYLNLEYPFSVEHLFNVIPMSFSFYYQHDWQNIISKLSDGYNRLLVIDNFDRLHFVSNTFSNDLFRLQQLAQLENFSLLLISRIPLEYFHFSGFANYFEKLELNETNTWTFGQ</sequence>
<evidence type="ECO:0000313" key="2">
    <source>
        <dbReference type="Proteomes" id="UP000232003"/>
    </source>
</evidence>
<reference evidence="1 2" key="1">
    <citation type="submission" date="2017-11" db="EMBL/GenBank/DDBJ databases">
        <title>Complete genome of a free-living desiccation-tolerant cyanobacterium and its photosynthetic adaptation to extreme terrestrial habitat.</title>
        <authorList>
            <person name="Shang J."/>
        </authorList>
    </citation>
    <scope>NUCLEOTIDE SEQUENCE [LARGE SCALE GENOMIC DNA]</scope>
    <source>
        <strain evidence="1 2">CCNUN1</strain>
    </source>
</reference>
<protein>
    <submittedName>
        <fullName evidence="1">Uncharacterized protein</fullName>
    </submittedName>
</protein>